<reference evidence="2" key="1">
    <citation type="submission" date="2021-09" db="EMBL/GenBank/DDBJ databases">
        <authorList>
            <person name="Martin H S."/>
        </authorList>
    </citation>
    <scope>NUCLEOTIDE SEQUENCE</scope>
</reference>
<comment type="caution">
    <text evidence="2">The sequence shown here is derived from an EMBL/GenBank/DDBJ whole genome shotgun (WGS) entry which is preliminary data.</text>
</comment>
<gene>
    <name evidence="2" type="ORF">DCHRY22_LOCUS2682</name>
</gene>
<accession>A0A8J2QEH2</accession>
<name>A0A8J2QEH2_9NEOP</name>
<organism evidence="2 3">
    <name type="scientific">Danaus chrysippus</name>
    <name type="common">African queen</name>
    <dbReference type="NCBI Taxonomy" id="151541"/>
    <lineage>
        <taxon>Eukaryota</taxon>
        <taxon>Metazoa</taxon>
        <taxon>Ecdysozoa</taxon>
        <taxon>Arthropoda</taxon>
        <taxon>Hexapoda</taxon>
        <taxon>Insecta</taxon>
        <taxon>Pterygota</taxon>
        <taxon>Neoptera</taxon>
        <taxon>Endopterygota</taxon>
        <taxon>Lepidoptera</taxon>
        <taxon>Glossata</taxon>
        <taxon>Ditrysia</taxon>
        <taxon>Papilionoidea</taxon>
        <taxon>Nymphalidae</taxon>
        <taxon>Danainae</taxon>
        <taxon>Danaini</taxon>
        <taxon>Danaina</taxon>
        <taxon>Danaus</taxon>
        <taxon>Anosia</taxon>
    </lineage>
</organism>
<dbReference type="EMBL" id="CAKASE010000046">
    <property type="protein sequence ID" value="CAG9561125.1"/>
    <property type="molecule type" value="Genomic_DNA"/>
</dbReference>
<dbReference type="AlphaFoldDB" id="A0A8J2QEH2"/>
<dbReference type="Proteomes" id="UP000789524">
    <property type="component" value="Unassembled WGS sequence"/>
</dbReference>
<feature type="compositionally biased region" description="Basic residues" evidence="1">
    <location>
        <begin position="62"/>
        <end position="73"/>
    </location>
</feature>
<proteinExistence type="predicted"/>
<keyword evidence="3" id="KW-1185">Reference proteome</keyword>
<evidence type="ECO:0000313" key="2">
    <source>
        <dbReference type="EMBL" id="CAG9561125.1"/>
    </source>
</evidence>
<dbReference type="OrthoDB" id="7439343at2759"/>
<evidence type="ECO:0000313" key="3">
    <source>
        <dbReference type="Proteomes" id="UP000789524"/>
    </source>
</evidence>
<protein>
    <submittedName>
        <fullName evidence="2">(African queen) hypothetical protein</fullName>
    </submittedName>
</protein>
<evidence type="ECO:0000256" key="1">
    <source>
        <dbReference type="SAM" id="MobiDB-lite"/>
    </source>
</evidence>
<sequence length="110" mass="12018">MPSMPNRRNTETDEVSVIARDRACVRTEQYRHSEVMRSFGHSHIQRCVQAMAVVGDGQQNRNGKRSAVGRHKGSCTPTPRGQTLREARAGAGTGVAYRVANGPSLLTKQA</sequence>
<feature type="region of interest" description="Disordered" evidence="1">
    <location>
        <begin position="55"/>
        <end position="82"/>
    </location>
</feature>